<dbReference type="EMBL" id="JADFTS010000005">
    <property type="protein sequence ID" value="KAF9605833.1"/>
    <property type="molecule type" value="Genomic_DNA"/>
</dbReference>
<keyword evidence="4" id="KW-1185">Reference proteome</keyword>
<dbReference type="Gene3D" id="3.40.20.10">
    <property type="entry name" value="Severin"/>
    <property type="match status" value="1"/>
</dbReference>
<dbReference type="PANTHER" id="PTHR46381">
    <property type="entry name" value="MKPA PROTEIN"/>
    <property type="match status" value="1"/>
</dbReference>
<feature type="domain" description="Protein-tyrosine-phosphatase MKP1 C-terminal" evidence="2">
    <location>
        <begin position="252"/>
        <end position="356"/>
    </location>
</feature>
<feature type="compositionally biased region" description="Low complexity" evidence="1">
    <location>
        <begin position="39"/>
        <end position="78"/>
    </location>
</feature>
<evidence type="ECO:0000259" key="2">
    <source>
        <dbReference type="Pfam" id="PF25466"/>
    </source>
</evidence>
<feature type="region of interest" description="Disordered" evidence="1">
    <location>
        <begin position="38"/>
        <end position="78"/>
    </location>
</feature>
<reference evidence="3 4" key="1">
    <citation type="submission" date="2020-10" db="EMBL/GenBank/DDBJ databases">
        <title>The Coptis chinensis genome and diversification of protoberbering-type alkaloids.</title>
        <authorList>
            <person name="Wang B."/>
            <person name="Shu S."/>
            <person name="Song C."/>
            <person name="Liu Y."/>
        </authorList>
    </citation>
    <scope>NUCLEOTIDE SEQUENCE [LARGE SCALE GENOMIC DNA]</scope>
    <source>
        <strain evidence="3">HL-2020</strain>
        <tissue evidence="3">Leaf</tissue>
    </source>
</reference>
<dbReference type="InterPro" id="IPR057528">
    <property type="entry name" value="MPK1_C"/>
</dbReference>
<dbReference type="PANTHER" id="PTHR46381:SF4">
    <property type="entry name" value="PROTEIN-TYROSINE-PHOSPHATASE MKP1"/>
    <property type="match status" value="1"/>
</dbReference>
<dbReference type="SUPFAM" id="SSF55753">
    <property type="entry name" value="Actin depolymerizing proteins"/>
    <property type="match status" value="1"/>
</dbReference>
<dbReference type="Proteomes" id="UP000631114">
    <property type="component" value="Unassembled WGS sequence"/>
</dbReference>
<dbReference type="InterPro" id="IPR029006">
    <property type="entry name" value="ADF-H/Gelsolin-like_dom_sf"/>
</dbReference>
<protein>
    <recommendedName>
        <fullName evidence="2">Protein-tyrosine-phosphatase MKP1 C-terminal domain-containing protein</fullName>
    </recommendedName>
</protein>
<sequence length="359" mass="38781">MKEFISAPKTSLCRVYSDSMLIVESGNCVNKNLILSADSSTSSPSSYFSPSSLSSDSSTSSKCSTESPSQSPTTFSCSLTPLPASSTLSDSPLSSKKSSNPVLTNLESPGISCSPKFCSQTVLSPSKRFALSIAERRGSLSPSLKPSILNNDAPLSAGKINASFASLARDEDVFRNINSSCSIYKPHNNDLLPDSKEEITREEEDVCREDHLLMGSLVEGCDEHGRSCPSISTGSVDNVPKLRNGMQPSVRQWPGLEEISSFRAGDLDSNSAFLFSTPSTSLSKQKDAKLYLWLGNSFKHDSSTSQINVKRDVGGVEETDWTPLISDIYTLTGLPKDITVKVVKEQEEPAEFLDMLDSL</sequence>
<gene>
    <name evidence="3" type="ORF">IFM89_018658</name>
</gene>
<evidence type="ECO:0000313" key="3">
    <source>
        <dbReference type="EMBL" id="KAF9605833.1"/>
    </source>
</evidence>
<dbReference type="Pfam" id="PF25466">
    <property type="entry name" value="MPK1_gelsolin_C"/>
    <property type="match status" value="1"/>
</dbReference>
<dbReference type="OrthoDB" id="1825093at2759"/>
<proteinExistence type="predicted"/>
<organism evidence="3 4">
    <name type="scientific">Coptis chinensis</name>
    <dbReference type="NCBI Taxonomy" id="261450"/>
    <lineage>
        <taxon>Eukaryota</taxon>
        <taxon>Viridiplantae</taxon>
        <taxon>Streptophyta</taxon>
        <taxon>Embryophyta</taxon>
        <taxon>Tracheophyta</taxon>
        <taxon>Spermatophyta</taxon>
        <taxon>Magnoliopsida</taxon>
        <taxon>Ranunculales</taxon>
        <taxon>Ranunculaceae</taxon>
        <taxon>Coptidoideae</taxon>
        <taxon>Coptis</taxon>
    </lineage>
</organism>
<evidence type="ECO:0000313" key="4">
    <source>
        <dbReference type="Proteomes" id="UP000631114"/>
    </source>
</evidence>
<name>A0A835HYS9_9MAGN</name>
<evidence type="ECO:0000256" key="1">
    <source>
        <dbReference type="SAM" id="MobiDB-lite"/>
    </source>
</evidence>
<comment type="caution">
    <text evidence="3">The sequence shown here is derived from an EMBL/GenBank/DDBJ whole genome shotgun (WGS) entry which is preliminary data.</text>
</comment>
<accession>A0A835HYS9</accession>
<dbReference type="AlphaFoldDB" id="A0A835HYS9"/>